<feature type="transmembrane region" description="Helical" evidence="11">
    <location>
        <begin position="28"/>
        <end position="51"/>
    </location>
</feature>
<evidence type="ECO:0000256" key="7">
    <source>
        <dbReference type="ARBA" id="ARBA00023157"/>
    </source>
</evidence>
<feature type="transmembrane region" description="Helical" evidence="11">
    <location>
        <begin position="187"/>
        <end position="212"/>
    </location>
</feature>
<dbReference type="EMBL" id="CAJFCW020000006">
    <property type="protein sequence ID" value="CAG9124645.1"/>
    <property type="molecule type" value="Genomic_DNA"/>
</dbReference>
<dbReference type="PANTHER" id="PTHR24248">
    <property type="entry name" value="ADRENERGIC RECEPTOR-RELATED G-PROTEIN COUPLED RECEPTOR"/>
    <property type="match status" value="1"/>
</dbReference>
<dbReference type="Proteomes" id="UP000783686">
    <property type="component" value="Unassembled WGS sequence"/>
</dbReference>
<name>A0A811LKA6_9BILA</name>
<feature type="transmembrane region" description="Helical" evidence="11">
    <location>
        <begin position="531"/>
        <end position="553"/>
    </location>
</feature>
<dbReference type="OrthoDB" id="10034726at2759"/>
<dbReference type="PRINTS" id="PR00237">
    <property type="entry name" value="GPCRRHODOPSN"/>
</dbReference>
<accession>A0A811LKA6</accession>
<evidence type="ECO:0000256" key="4">
    <source>
        <dbReference type="ARBA" id="ARBA00022989"/>
    </source>
</evidence>
<evidence type="ECO:0000259" key="12">
    <source>
        <dbReference type="PROSITE" id="PS50262"/>
    </source>
</evidence>
<dbReference type="Pfam" id="PF00001">
    <property type="entry name" value="7tm_1"/>
    <property type="match status" value="1"/>
</dbReference>
<keyword evidence="7" id="KW-1015">Disulfide bond</keyword>
<feature type="transmembrane region" description="Helical" evidence="11">
    <location>
        <begin position="102"/>
        <end position="123"/>
    </location>
</feature>
<feature type="transmembrane region" description="Helical" evidence="11">
    <location>
        <begin position="144"/>
        <end position="167"/>
    </location>
</feature>
<keyword evidence="5" id="KW-0297">G-protein coupled receptor</keyword>
<dbReference type="InterPro" id="IPR017452">
    <property type="entry name" value="GPCR_Rhodpsn_7TM"/>
</dbReference>
<keyword evidence="9" id="KW-0807">Transducer</keyword>
<dbReference type="CDD" id="cd14967">
    <property type="entry name" value="7tmA_amine_R-like"/>
    <property type="match status" value="1"/>
</dbReference>
<gene>
    <name evidence="13" type="ORF">BOKJ2_LOCUS12733</name>
</gene>
<dbReference type="PANTHER" id="PTHR24248:SF125">
    <property type="entry name" value="DOPAMINE D2-LIKE RECEPTOR"/>
    <property type="match status" value="1"/>
</dbReference>
<reference evidence="13" key="1">
    <citation type="submission" date="2020-09" db="EMBL/GenBank/DDBJ databases">
        <authorList>
            <person name="Kikuchi T."/>
        </authorList>
    </citation>
    <scope>NUCLEOTIDE SEQUENCE</scope>
    <source>
        <strain evidence="13">SH1</strain>
    </source>
</reference>
<evidence type="ECO:0000313" key="14">
    <source>
        <dbReference type="Proteomes" id="UP000614601"/>
    </source>
</evidence>
<dbReference type="Gene3D" id="1.20.1070.10">
    <property type="entry name" value="Rhodopsin 7-helix transmembrane proteins"/>
    <property type="match status" value="2"/>
</dbReference>
<dbReference type="SUPFAM" id="SSF81321">
    <property type="entry name" value="Family A G protein-coupled receptor-like"/>
    <property type="match status" value="1"/>
</dbReference>
<dbReference type="GO" id="GO:0004930">
    <property type="term" value="F:G protein-coupled receptor activity"/>
    <property type="evidence" value="ECO:0007669"/>
    <property type="project" value="UniProtKB-KW"/>
</dbReference>
<evidence type="ECO:0000256" key="8">
    <source>
        <dbReference type="ARBA" id="ARBA00023170"/>
    </source>
</evidence>
<evidence type="ECO:0000313" key="13">
    <source>
        <dbReference type="EMBL" id="CAD5228548.1"/>
    </source>
</evidence>
<evidence type="ECO:0000256" key="6">
    <source>
        <dbReference type="ARBA" id="ARBA00023136"/>
    </source>
</evidence>
<keyword evidence="8" id="KW-0675">Receptor</keyword>
<keyword evidence="2" id="KW-1003">Cell membrane</keyword>
<evidence type="ECO:0000256" key="10">
    <source>
        <dbReference type="SAM" id="MobiDB-lite"/>
    </source>
</evidence>
<dbReference type="EMBL" id="CAJFDH010000006">
    <property type="protein sequence ID" value="CAD5228548.1"/>
    <property type="molecule type" value="Genomic_DNA"/>
</dbReference>
<keyword evidence="3 11" id="KW-0812">Transmembrane</keyword>
<evidence type="ECO:0000256" key="9">
    <source>
        <dbReference type="ARBA" id="ARBA00023224"/>
    </source>
</evidence>
<feature type="transmembrane region" description="Helical" evidence="11">
    <location>
        <begin position="63"/>
        <end position="82"/>
    </location>
</feature>
<protein>
    <recommendedName>
        <fullName evidence="12">G-protein coupled receptors family 1 profile domain-containing protein</fullName>
    </recommendedName>
</protein>
<sequence>MSNLSQFENDLSNLNIALGEDETLETQWQFLFLVTVPIACIVGNVLVILAVWTTKSLQTPTNYLLVSLACADLLIGSTVMPFSIYVTVNNLHWHLSALWCHLYTMLDVCASTASIVHLVLISIDRLVAATKPAEYKTMKHRRRVYCAIFGAWCFSIFLALPLVSIGHANTELVLQTKHHCGIYNPMYMLYSSIFAFYLPCVIMLLTYGYIFYTLKKRLRAIQLQEMAGGQFLGFGADVGNIAQSAIETVIGIEPRNRNMISWEKPLLKKIEETAAEHASSLNDSEREQIQNLLDAYHPSSSGSQELTTLDEYPERPPSVVLEAVTLKQQIYESAQNSPKLEVPPSSLLLQKISKTRRFSETLQTTLTRTRRKSCTNNNNVNNYESFSFSQTKNRRFSVQPASMMAQNQPRDSQSLLRPYRGGKQMRRLSEIISDWERPSRSSLSQMYSFARRESVYIARKKLAGLKDWALDLLAKLKSKQGMAVRREARATKLVATVMCVFLICWLPFFTLNTIKVYLLMVKSWDTDYEGLFHWLTALGYLNSSLNFFIYSAINKKFRSSFRRLIGLRRGHQGKTWMLPPKQTKQQKTKCSCGCQPFKRVKETTLRKASSVGMLGRRFEVNKPEIVIDEVVSVINQVSISEGGRTTFRRSSDDAMHRSSSEILGGVTFPSNHDSRRGSGMSNSSASLQLHDMHQIAEASLKDAEIFV</sequence>
<evidence type="ECO:0000256" key="11">
    <source>
        <dbReference type="SAM" id="Phobius"/>
    </source>
</evidence>
<feature type="transmembrane region" description="Helical" evidence="11">
    <location>
        <begin position="493"/>
        <end position="511"/>
    </location>
</feature>
<evidence type="ECO:0000256" key="1">
    <source>
        <dbReference type="ARBA" id="ARBA00004651"/>
    </source>
</evidence>
<evidence type="ECO:0000256" key="3">
    <source>
        <dbReference type="ARBA" id="ARBA00022692"/>
    </source>
</evidence>
<proteinExistence type="predicted"/>
<dbReference type="GO" id="GO:0001591">
    <property type="term" value="F:dopamine neurotransmitter receptor activity, coupled via Gi/Go"/>
    <property type="evidence" value="ECO:0007669"/>
    <property type="project" value="TreeGrafter"/>
</dbReference>
<keyword evidence="6 11" id="KW-0472">Membrane</keyword>
<dbReference type="InterPro" id="IPR000276">
    <property type="entry name" value="GPCR_Rhodpsn"/>
</dbReference>
<keyword evidence="14" id="KW-1185">Reference proteome</keyword>
<dbReference type="GO" id="GO:0005886">
    <property type="term" value="C:plasma membrane"/>
    <property type="evidence" value="ECO:0007669"/>
    <property type="project" value="UniProtKB-SubCell"/>
</dbReference>
<evidence type="ECO:0000256" key="5">
    <source>
        <dbReference type="ARBA" id="ARBA00023040"/>
    </source>
</evidence>
<dbReference type="PROSITE" id="PS50262">
    <property type="entry name" value="G_PROTEIN_RECEP_F1_2"/>
    <property type="match status" value="1"/>
</dbReference>
<dbReference type="AlphaFoldDB" id="A0A811LKA6"/>
<dbReference type="Proteomes" id="UP000614601">
    <property type="component" value="Unassembled WGS sequence"/>
</dbReference>
<feature type="region of interest" description="Disordered" evidence="10">
    <location>
        <begin position="663"/>
        <end position="684"/>
    </location>
</feature>
<organism evidence="13 14">
    <name type="scientific">Bursaphelenchus okinawaensis</name>
    <dbReference type="NCBI Taxonomy" id="465554"/>
    <lineage>
        <taxon>Eukaryota</taxon>
        <taxon>Metazoa</taxon>
        <taxon>Ecdysozoa</taxon>
        <taxon>Nematoda</taxon>
        <taxon>Chromadorea</taxon>
        <taxon>Rhabditida</taxon>
        <taxon>Tylenchina</taxon>
        <taxon>Tylenchomorpha</taxon>
        <taxon>Aphelenchoidea</taxon>
        <taxon>Aphelenchoididae</taxon>
        <taxon>Bursaphelenchus</taxon>
    </lineage>
</organism>
<evidence type="ECO:0000256" key="2">
    <source>
        <dbReference type="ARBA" id="ARBA00022475"/>
    </source>
</evidence>
<comment type="subcellular location">
    <subcellularLocation>
        <location evidence="1">Cell membrane</location>
        <topology evidence="1">Multi-pass membrane protein</topology>
    </subcellularLocation>
</comment>
<dbReference type="SMART" id="SM01381">
    <property type="entry name" value="7TM_GPCR_Srsx"/>
    <property type="match status" value="1"/>
</dbReference>
<comment type="caution">
    <text evidence="13">The sequence shown here is derived from an EMBL/GenBank/DDBJ whole genome shotgun (WGS) entry which is preliminary data.</text>
</comment>
<keyword evidence="4 11" id="KW-1133">Transmembrane helix</keyword>
<feature type="domain" description="G-protein coupled receptors family 1 profile" evidence="12">
    <location>
        <begin position="43"/>
        <end position="550"/>
    </location>
</feature>
<dbReference type="GO" id="GO:0045202">
    <property type="term" value="C:synapse"/>
    <property type="evidence" value="ECO:0007669"/>
    <property type="project" value="GOC"/>
</dbReference>
<dbReference type="FunFam" id="1.20.1070.10:FF:000523">
    <property type="entry name" value="5-hydroxytryptamine receptor 2B"/>
    <property type="match status" value="1"/>
</dbReference>